<dbReference type="GO" id="GO:0006357">
    <property type="term" value="P:regulation of transcription by RNA polymerase II"/>
    <property type="evidence" value="ECO:0007669"/>
    <property type="project" value="TreeGrafter"/>
</dbReference>
<feature type="chain" id="PRO_5027967765" evidence="1">
    <location>
        <begin position="18"/>
        <end position="258"/>
    </location>
</feature>
<sequence length="258" mass="28167">MVFVAILTFCLCLLVSRQCFMPSIFLLFVSTDSSTDVSNLWKNLRDGFVKEKQTRNKENVSGLKGNNRKPFPFYDQMQFVEPYVRHRRSLCTTDGDGEDGDASQNDLIENQEEEETLEIADALIEVVMVTDSEGTNLQPSEQAVTEAQSIPGNDAAKDHLFGAGIKRKNTEEPAPAAKKSVSLSSVPVLSPAKKRGVHLSRSTAKERDNINNGLKQALDQIQKSMTAVSDPDAALGESIVAALSAITDIDKKRSGGGF</sequence>
<dbReference type="GO" id="GO:0005634">
    <property type="term" value="C:nucleus"/>
    <property type="evidence" value="ECO:0007669"/>
    <property type="project" value="TreeGrafter"/>
</dbReference>
<evidence type="ECO:0000313" key="3">
    <source>
        <dbReference type="RefSeq" id="XP_034254140.1"/>
    </source>
</evidence>
<dbReference type="InterPro" id="IPR039353">
    <property type="entry name" value="TF_Adf1"/>
</dbReference>
<dbReference type="OrthoDB" id="7602018at2759"/>
<keyword evidence="2" id="KW-1185">Reference proteome</keyword>
<name>A0A6P9A9C3_THRPL</name>
<evidence type="ECO:0000313" key="2">
    <source>
        <dbReference type="Proteomes" id="UP000515158"/>
    </source>
</evidence>
<dbReference type="RefSeq" id="XP_034254140.1">
    <property type="nucleotide sequence ID" value="XM_034398249.1"/>
</dbReference>
<dbReference type="AlphaFoldDB" id="A0A6P9A9C3"/>
<dbReference type="Proteomes" id="UP000515158">
    <property type="component" value="Unplaced"/>
</dbReference>
<dbReference type="GO" id="GO:0005667">
    <property type="term" value="C:transcription regulator complex"/>
    <property type="evidence" value="ECO:0007669"/>
    <property type="project" value="TreeGrafter"/>
</dbReference>
<organism evidence="3">
    <name type="scientific">Thrips palmi</name>
    <name type="common">Melon thrips</name>
    <dbReference type="NCBI Taxonomy" id="161013"/>
    <lineage>
        <taxon>Eukaryota</taxon>
        <taxon>Metazoa</taxon>
        <taxon>Ecdysozoa</taxon>
        <taxon>Arthropoda</taxon>
        <taxon>Hexapoda</taxon>
        <taxon>Insecta</taxon>
        <taxon>Pterygota</taxon>
        <taxon>Neoptera</taxon>
        <taxon>Paraneoptera</taxon>
        <taxon>Thysanoptera</taxon>
        <taxon>Terebrantia</taxon>
        <taxon>Thripoidea</taxon>
        <taxon>Thripidae</taxon>
        <taxon>Thrips</taxon>
    </lineage>
</organism>
<feature type="signal peptide" evidence="1">
    <location>
        <begin position="1"/>
        <end position="17"/>
    </location>
</feature>
<keyword evidence="1" id="KW-0732">Signal</keyword>
<gene>
    <name evidence="3" type="primary">LOC117652973</name>
</gene>
<dbReference type="PANTHER" id="PTHR12243">
    <property type="entry name" value="MADF DOMAIN TRANSCRIPTION FACTOR"/>
    <property type="match status" value="1"/>
</dbReference>
<protein>
    <submittedName>
        <fullName evidence="3">Uncharacterized protein LOC117652973</fullName>
    </submittedName>
</protein>
<accession>A0A6P9A9C3</accession>
<reference evidence="3" key="1">
    <citation type="submission" date="2025-08" db="UniProtKB">
        <authorList>
            <consortium name="RefSeq"/>
        </authorList>
    </citation>
    <scope>IDENTIFICATION</scope>
    <source>
        <tissue evidence="3">Total insect</tissue>
    </source>
</reference>
<dbReference type="KEGG" id="tpal:117652973"/>
<dbReference type="PANTHER" id="PTHR12243:SF67">
    <property type="entry name" value="COREPRESSOR OF PANGOLIN, ISOFORM A-RELATED"/>
    <property type="match status" value="1"/>
</dbReference>
<dbReference type="GeneID" id="117652973"/>
<dbReference type="InParanoid" id="A0A6P9A9C3"/>
<proteinExistence type="predicted"/>
<evidence type="ECO:0000256" key="1">
    <source>
        <dbReference type="SAM" id="SignalP"/>
    </source>
</evidence>